<dbReference type="RefSeq" id="WP_015049218.1">
    <property type="nucleotide sequence ID" value="NC_018870.1"/>
</dbReference>
<proteinExistence type="predicted"/>
<dbReference type="GO" id="GO:0016887">
    <property type="term" value="F:ATP hydrolysis activity"/>
    <property type="evidence" value="ECO:0007669"/>
    <property type="project" value="InterPro"/>
</dbReference>
<dbReference type="GO" id="GO:0015192">
    <property type="term" value="F:L-phenylalanine transmembrane transporter activity"/>
    <property type="evidence" value="ECO:0007669"/>
    <property type="project" value="TreeGrafter"/>
</dbReference>
<dbReference type="STRING" id="1089553.Tph_c00480"/>
<dbReference type="PANTHER" id="PTHR45772:SF7">
    <property type="entry name" value="AMINO ACID ABC TRANSPORTER ATP-BINDING PROTEIN"/>
    <property type="match status" value="1"/>
</dbReference>
<dbReference type="Pfam" id="PF12399">
    <property type="entry name" value="BCA_ABC_TP_C"/>
    <property type="match status" value="1"/>
</dbReference>
<dbReference type="PROSITE" id="PS50893">
    <property type="entry name" value="ABC_TRANSPORTER_2"/>
    <property type="match status" value="1"/>
</dbReference>
<dbReference type="OrthoDB" id="9779136at2"/>
<evidence type="ECO:0000256" key="3">
    <source>
        <dbReference type="ARBA" id="ARBA00022840"/>
    </source>
</evidence>
<keyword evidence="6" id="KW-1185">Reference proteome</keyword>
<dbReference type="PANTHER" id="PTHR45772">
    <property type="entry name" value="CONSERVED COMPONENT OF ABC TRANSPORTER FOR NATURAL AMINO ACIDS-RELATED"/>
    <property type="match status" value="1"/>
</dbReference>
<dbReference type="GO" id="GO:0015808">
    <property type="term" value="P:L-alanine transport"/>
    <property type="evidence" value="ECO:0007669"/>
    <property type="project" value="TreeGrafter"/>
</dbReference>
<accession>K4LC56</accession>
<gene>
    <name evidence="5" type="primary">livG1</name>
    <name evidence="5" type="ordered locus">Tph_c00480</name>
</gene>
<dbReference type="InterPro" id="IPR003593">
    <property type="entry name" value="AAA+_ATPase"/>
</dbReference>
<feature type="domain" description="ABC transporter" evidence="4">
    <location>
        <begin position="4"/>
        <end position="252"/>
    </location>
</feature>
<dbReference type="Gene3D" id="3.40.50.300">
    <property type="entry name" value="P-loop containing nucleotide triphosphate hydrolases"/>
    <property type="match status" value="1"/>
</dbReference>
<dbReference type="GO" id="GO:0005886">
    <property type="term" value="C:plasma membrane"/>
    <property type="evidence" value="ECO:0007669"/>
    <property type="project" value="TreeGrafter"/>
</dbReference>
<dbReference type="InterPro" id="IPR051120">
    <property type="entry name" value="ABC_AA/LPS_Transport"/>
</dbReference>
<dbReference type="CDD" id="cd03219">
    <property type="entry name" value="ABC_Mj1267_LivG_branched"/>
    <property type="match status" value="1"/>
</dbReference>
<dbReference type="HOGENOM" id="CLU_000604_1_2_9"/>
<keyword evidence="2" id="KW-0547">Nucleotide-binding</keyword>
<evidence type="ECO:0000313" key="5">
    <source>
        <dbReference type="EMBL" id="AFV10298.1"/>
    </source>
</evidence>
<dbReference type="GO" id="GO:0042941">
    <property type="term" value="P:D-alanine transmembrane transport"/>
    <property type="evidence" value="ECO:0007669"/>
    <property type="project" value="TreeGrafter"/>
</dbReference>
<name>K4LC56_THEPS</name>
<organism evidence="5 6">
    <name type="scientific">Thermacetogenium phaeum (strain ATCC BAA-254 / DSM 26808 / PB)</name>
    <dbReference type="NCBI Taxonomy" id="1089553"/>
    <lineage>
        <taxon>Bacteria</taxon>
        <taxon>Bacillati</taxon>
        <taxon>Bacillota</taxon>
        <taxon>Clostridia</taxon>
        <taxon>Thermoanaerobacterales</taxon>
        <taxon>Thermoanaerobacteraceae</taxon>
        <taxon>Thermacetogenium</taxon>
    </lineage>
</organism>
<evidence type="ECO:0000259" key="4">
    <source>
        <dbReference type="PROSITE" id="PS50893"/>
    </source>
</evidence>
<protein>
    <submittedName>
        <fullName evidence="5">High-affinity branched-chain amino acid transport ATP-binding protein LivG</fullName>
    </submittedName>
</protein>
<dbReference type="eggNOG" id="COG0411">
    <property type="taxonomic scope" value="Bacteria"/>
</dbReference>
<dbReference type="InterPro" id="IPR003439">
    <property type="entry name" value="ABC_transporter-like_ATP-bd"/>
</dbReference>
<keyword evidence="3 5" id="KW-0067">ATP-binding</keyword>
<dbReference type="GO" id="GO:0005304">
    <property type="term" value="F:L-valine transmembrane transporter activity"/>
    <property type="evidence" value="ECO:0007669"/>
    <property type="project" value="TreeGrafter"/>
</dbReference>
<dbReference type="GO" id="GO:1903806">
    <property type="term" value="P:L-isoleucine import across plasma membrane"/>
    <property type="evidence" value="ECO:0007669"/>
    <property type="project" value="TreeGrafter"/>
</dbReference>
<sequence>MPLLTVNRLNKSFGGLVALNNFNLNVEEGELVGLIGPNGAGKTTVFNLLTGLYQPTSGSIVFEGRDLKGKPPHLITKMGIARTFQNIRLFGNLSVLDNVKIAYQSVLNYGLIPAFFRVPPYSRRESEIEKEALGLLEIMHLERYAAEKAKNLPYGEQRRLEIARALATKPRLLLLDEPAAGMNPQETQELLSLIRWIRERFGLTIILIEHDMSLVMGLCERVLVLNYGSLIAEGTPQEIQQNPKVIEAYLGVDEGVTAWEE</sequence>
<evidence type="ECO:0000256" key="1">
    <source>
        <dbReference type="ARBA" id="ARBA00022448"/>
    </source>
</evidence>
<dbReference type="KEGG" id="tpz:Tph_c00480"/>
<dbReference type="GO" id="GO:0005524">
    <property type="term" value="F:ATP binding"/>
    <property type="evidence" value="ECO:0007669"/>
    <property type="project" value="UniProtKB-KW"/>
</dbReference>
<dbReference type="SUPFAM" id="SSF52540">
    <property type="entry name" value="P-loop containing nucleoside triphosphate hydrolases"/>
    <property type="match status" value="1"/>
</dbReference>
<evidence type="ECO:0000256" key="2">
    <source>
        <dbReference type="ARBA" id="ARBA00022741"/>
    </source>
</evidence>
<dbReference type="Proteomes" id="UP000000467">
    <property type="component" value="Chromosome"/>
</dbReference>
<dbReference type="GO" id="GO:1903805">
    <property type="term" value="P:L-valine import across plasma membrane"/>
    <property type="evidence" value="ECO:0007669"/>
    <property type="project" value="TreeGrafter"/>
</dbReference>
<dbReference type="InterPro" id="IPR027417">
    <property type="entry name" value="P-loop_NTPase"/>
</dbReference>
<dbReference type="EMBL" id="CP003732">
    <property type="protein sequence ID" value="AFV10298.1"/>
    <property type="molecule type" value="Genomic_DNA"/>
</dbReference>
<evidence type="ECO:0000313" key="6">
    <source>
        <dbReference type="Proteomes" id="UP000000467"/>
    </source>
</evidence>
<dbReference type="InterPro" id="IPR032823">
    <property type="entry name" value="BCA_ABC_TP_C"/>
</dbReference>
<keyword evidence="1" id="KW-0813">Transport</keyword>
<dbReference type="AlphaFoldDB" id="K4LC56"/>
<dbReference type="Pfam" id="PF00005">
    <property type="entry name" value="ABC_tran"/>
    <property type="match status" value="1"/>
</dbReference>
<dbReference type="FunFam" id="3.40.50.300:FF:000421">
    <property type="entry name" value="Branched-chain amino acid ABC transporter ATP-binding protein"/>
    <property type="match status" value="1"/>
</dbReference>
<dbReference type="SMART" id="SM00382">
    <property type="entry name" value="AAA"/>
    <property type="match status" value="1"/>
</dbReference>
<dbReference type="GO" id="GO:0015188">
    <property type="term" value="F:L-isoleucine transmembrane transporter activity"/>
    <property type="evidence" value="ECO:0007669"/>
    <property type="project" value="TreeGrafter"/>
</dbReference>
<reference evidence="5 6" key="1">
    <citation type="journal article" date="2012" name="BMC Genomics">
        <title>Genome-guided analysis of physiological and morphological traits of the fermentative acetate oxidizer Thermacetogenium phaeum.</title>
        <authorList>
            <person name="Oehler D."/>
            <person name="Poehlein A."/>
            <person name="Leimbach A."/>
            <person name="Muller N."/>
            <person name="Daniel R."/>
            <person name="Gottschalk G."/>
            <person name="Schink B."/>
        </authorList>
    </citation>
    <scope>NUCLEOTIDE SEQUENCE [LARGE SCALE GENOMIC DNA]</scope>
    <source>
        <strain evidence="6">ATCC BAA-254 / DSM 26808 / PB</strain>
    </source>
</reference>